<evidence type="ECO:0000313" key="1">
    <source>
        <dbReference type="EMBL" id="KJU85114.1"/>
    </source>
</evidence>
<sequence length="296" mass="33888">MSNTTHAKLIDCPICNGTRFKTLFNNMVRCRECNLIFVNPQPTDEQLKMLYTEDYYASWGLATEHDSVREIKTATFDTLLKIAERYFSGGRVLDVACATGFFLEVAQRRGFNAYGVELSQYSASIARELFGADRVFQGCLEDARYEAGSFDAVFMTDLIEHVKDVNALLREVYRILRVGGVLVVVTPDVKSMTFRLMGRHWPHFKAEHLFYFSPSTLKKLCTNNALEFVTYRPARKALSLRYVATQLSVYKMPVILPLVKMVNELLSDNLCRHKFMTHMGELLFIARKTHDGDTQT</sequence>
<gene>
    <name evidence="1" type="ORF">MBAV_002693</name>
</gene>
<protein>
    <submittedName>
        <fullName evidence="1">Type 11 methyltransferase</fullName>
    </submittedName>
</protein>
<dbReference type="EMBL" id="LACI01001155">
    <property type="protein sequence ID" value="KJU85114.1"/>
    <property type="molecule type" value="Genomic_DNA"/>
</dbReference>
<name>A0A0F3GT40_9BACT</name>
<dbReference type="AlphaFoldDB" id="A0A0F3GT40"/>
<proteinExistence type="predicted"/>
<evidence type="ECO:0000313" key="2">
    <source>
        <dbReference type="Proteomes" id="UP000033423"/>
    </source>
</evidence>
<dbReference type="GO" id="GO:0032259">
    <property type="term" value="P:methylation"/>
    <property type="evidence" value="ECO:0007669"/>
    <property type="project" value="UniProtKB-KW"/>
</dbReference>
<dbReference type="Proteomes" id="UP000033423">
    <property type="component" value="Unassembled WGS sequence"/>
</dbReference>
<dbReference type="InterPro" id="IPR029063">
    <property type="entry name" value="SAM-dependent_MTases_sf"/>
</dbReference>
<keyword evidence="1" id="KW-0808">Transferase</keyword>
<dbReference type="GO" id="GO:0008168">
    <property type="term" value="F:methyltransferase activity"/>
    <property type="evidence" value="ECO:0007669"/>
    <property type="project" value="UniProtKB-KW"/>
</dbReference>
<dbReference type="PANTHER" id="PTHR43861:SF6">
    <property type="entry name" value="METHYLTRANSFERASE TYPE 11"/>
    <property type="match status" value="1"/>
</dbReference>
<keyword evidence="2" id="KW-1185">Reference proteome</keyword>
<dbReference type="PANTHER" id="PTHR43861">
    <property type="entry name" value="TRANS-ACONITATE 2-METHYLTRANSFERASE-RELATED"/>
    <property type="match status" value="1"/>
</dbReference>
<keyword evidence="1" id="KW-0489">Methyltransferase</keyword>
<comment type="caution">
    <text evidence="1">The sequence shown here is derived from an EMBL/GenBank/DDBJ whole genome shotgun (WGS) entry which is preliminary data.</text>
</comment>
<dbReference type="Gene3D" id="3.40.50.150">
    <property type="entry name" value="Vaccinia Virus protein VP39"/>
    <property type="match status" value="1"/>
</dbReference>
<organism evidence="1 2">
    <name type="scientific">Candidatus Magnetobacterium bavaricum</name>
    <dbReference type="NCBI Taxonomy" id="29290"/>
    <lineage>
        <taxon>Bacteria</taxon>
        <taxon>Pseudomonadati</taxon>
        <taxon>Nitrospirota</taxon>
        <taxon>Thermodesulfovibrionia</taxon>
        <taxon>Thermodesulfovibrionales</taxon>
        <taxon>Candidatus Magnetobacteriaceae</taxon>
        <taxon>Candidatus Magnetobacterium</taxon>
    </lineage>
</organism>
<dbReference type="Pfam" id="PF13489">
    <property type="entry name" value="Methyltransf_23"/>
    <property type="match status" value="1"/>
</dbReference>
<accession>A0A0F3GT40</accession>
<dbReference type="CDD" id="cd02440">
    <property type="entry name" value="AdoMet_MTases"/>
    <property type="match status" value="1"/>
</dbReference>
<reference evidence="1 2" key="1">
    <citation type="submission" date="2015-02" db="EMBL/GenBank/DDBJ databases">
        <title>Single-cell genomics of uncultivated deep-branching MTB reveals a conserved set of magnetosome genes.</title>
        <authorList>
            <person name="Kolinko S."/>
            <person name="Richter M."/>
            <person name="Glockner F.O."/>
            <person name="Brachmann A."/>
            <person name="Schuler D."/>
        </authorList>
    </citation>
    <scope>NUCLEOTIDE SEQUENCE [LARGE SCALE GENOMIC DNA]</scope>
    <source>
        <strain evidence="1">TM-1</strain>
    </source>
</reference>
<dbReference type="SUPFAM" id="SSF53335">
    <property type="entry name" value="S-adenosyl-L-methionine-dependent methyltransferases"/>
    <property type="match status" value="1"/>
</dbReference>